<keyword evidence="5" id="KW-1185">Reference proteome</keyword>
<evidence type="ECO:0000313" key="5">
    <source>
        <dbReference type="Proteomes" id="UP001157910"/>
    </source>
</evidence>
<accession>A0ABY1Q964</accession>
<keyword evidence="4" id="KW-0378">Hydrolase</keyword>
<dbReference type="EMBL" id="FXUI01000003">
    <property type="protein sequence ID" value="SMP59872.1"/>
    <property type="molecule type" value="Genomic_DNA"/>
</dbReference>
<dbReference type="InterPro" id="IPR003615">
    <property type="entry name" value="HNH_nuc"/>
</dbReference>
<dbReference type="GO" id="GO:0004519">
    <property type="term" value="F:endonuclease activity"/>
    <property type="evidence" value="ECO:0007669"/>
    <property type="project" value="UniProtKB-KW"/>
</dbReference>
<dbReference type="Proteomes" id="UP001157910">
    <property type="component" value="Unassembled WGS sequence"/>
</dbReference>
<comment type="caution">
    <text evidence="4">The sequence shown here is derived from an EMBL/GenBank/DDBJ whole genome shotgun (WGS) entry which is preliminary data.</text>
</comment>
<dbReference type="PANTHER" id="PTHR43861:SF3">
    <property type="entry name" value="PUTATIVE (AFU_ORTHOLOGUE AFUA_2G14390)-RELATED"/>
    <property type="match status" value="1"/>
</dbReference>
<gene>
    <name evidence="4" type="ORF">SAMN06296065_10321</name>
</gene>
<dbReference type="InterPro" id="IPR029063">
    <property type="entry name" value="SAM-dependent_MTases_sf"/>
</dbReference>
<dbReference type="Gene3D" id="3.40.50.150">
    <property type="entry name" value="Vaccinia Virus protein VP39"/>
    <property type="match status" value="1"/>
</dbReference>
<evidence type="ECO:0000259" key="2">
    <source>
        <dbReference type="Pfam" id="PF08242"/>
    </source>
</evidence>
<name>A0ABY1Q964_9SPHN</name>
<keyword evidence="4" id="KW-0255">Endonuclease</keyword>
<protein>
    <submittedName>
        <fullName evidence="4">HNH endonuclease</fullName>
    </submittedName>
</protein>
<keyword evidence="1" id="KW-0808">Transferase</keyword>
<dbReference type="PANTHER" id="PTHR43861">
    <property type="entry name" value="TRANS-ACONITATE 2-METHYLTRANSFERASE-RELATED"/>
    <property type="match status" value="1"/>
</dbReference>
<organism evidence="4 5">
    <name type="scientific">Novosphingobium panipatense</name>
    <dbReference type="NCBI Taxonomy" id="428991"/>
    <lineage>
        <taxon>Bacteria</taxon>
        <taxon>Pseudomonadati</taxon>
        <taxon>Pseudomonadota</taxon>
        <taxon>Alphaproteobacteria</taxon>
        <taxon>Sphingomonadales</taxon>
        <taxon>Sphingomonadaceae</taxon>
        <taxon>Novosphingobium</taxon>
    </lineage>
</organism>
<dbReference type="Pfam" id="PF08242">
    <property type="entry name" value="Methyltransf_12"/>
    <property type="match status" value="1"/>
</dbReference>
<dbReference type="Pfam" id="PF13395">
    <property type="entry name" value="HNH_4"/>
    <property type="match status" value="1"/>
</dbReference>
<dbReference type="Gene3D" id="1.10.30.50">
    <property type="match status" value="1"/>
</dbReference>
<evidence type="ECO:0000313" key="4">
    <source>
        <dbReference type="EMBL" id="SMP59872.1"/>
    </source>
</evidence>
<keyword evidence="4" id="KW-0540">Nuclease</keyword>
<feature type="domain" description="HNH nuclease" evidence="3">
    <location>
        <begin position="456"/>
        <end position="503"/>
    </location>
</feature>
<evidence type="ECO:0000256" key="1">
    <source>
        <dbReference type="ARBA" id="ARBA00022679"/>
    </source>
</evidence>
<proteinExistence type="predicted"/>
<dbReference type="CDD" id="cd02440">
    <property type="entry name" value="AdoMet_MTases"/>
    <property type="match status" value="1"/>
</dbReference>
<feature type="domain" description="Methyltransferase type 12" evidence="2">
    <location>
        <begin position="46"/>
        <end position="142"/>
    </location>
</feature>
<evidence type="ECO:0000259" key="3">
    <source>
        <dbReference type="Pfam" id="PF13395"/>
    </source>
</evidence>
<reference evidence="4 5" key="1">
    <citation type="submission" date="2017-05" db="EMBL/GenBank/DDBJ databases">
        <authorList>
            <person name="Varghese N."/>
            <person name="Submissions S."/>
        </authorList>
    </citation>
    <scope>NUCLEOTIDE SEQUENCE [LARGE SCALE GENOMIC DNA]</scope>
    <source>
        <strain evidence="4 5">SM16</strain>
    </source>
</reference>
<dbReference type="SUPFAM" id="SSF53335">
    <property type="entry name" value="S-adenosyl-L-methionine-dependent methyltransferases"/>
    <property type="match status" value="1"/>
</dbReference>
<sequence>MSDEVIAAYDVQAAELAERYDHEALLAAYRPLDDLLDPRAADALALDIGAGSGRDAAWLVAKGYEVVAVEPSAGMRFEGTRRHTDDKIRWLDDRLPALSRVHELGLAFDLILLSAVWQHIPPNDRERAFRKMTALLKPGGLLLMTLRQGPAPQDRPMHPVTLAEVEALARAFGLEVFKVADQHDELSRAEVRWISVLLRMPDEGTGALPLIRGIILADDKSSTYKLALLRSLARIAEHAPAAVRIADDEVDAVDVPLGLVALFWLRMYLPLVRAGLPQAPRNSGPDGLGFAREGFRALLDLQFNAADLRIGSSFVADRAMASHAAITDAVRTIVAMPANFIRYTGSGQQIFRALKARAGKTPPSISFDVETLWAWGVLRVPGQIWRTMSRLGSWIEPVLTTEWARLMKGYAERMGMVFPLGQAEAALSWEEPTRDTTLGRAAARRVFDSHGNVICCWSGKALTAKQLDIDHCLPWAAWPCGDLWNLLPADRRINQHQKRNKLPSAERLAAAQPRIAAWWETAWLSEEPLRRRFEREVVAALPVQDPSSLNEVFDGLAWRRLRLRQDQQIPEWVP</sequence>
<dbReference type="InterPro" id="IPR013217">
    <property type="entry name" value="Methyltransf_12"/>
</dbReference>